<dbReference type="EMBL" id="CP051167">
    <property type="protein sequence ID" value="QIZ73637.1"/>
    <property type="molecule type" value="Genomic_DNA"/>
</dbReference>
<accession>A0A6H1U5J0</accession>
<dbReference type="Gene3D" id="3.40.50.2020">
    <property type="match status" value="1"/>
</dbReference>
<dbReference type="CDD" id="cd06223">
    <property type="entry name" value="PRTases_typeI"/>
    <property type="match status" value="1"/>
</dbReference>
<dbReference type="SUPFAM" id="SSF53271">
    <property type="entry name" value="PRTase-like"/>
    <property type="match status" value="1"/>
</dbReference>
<sequence>MSPDPLFRDRAEAGALLARAIEARLSEYARECQRSPETVVFALPRGGLPIAAPVARRLGCPLDIVVAKKIVRAHNPELALGAVSADGHVLWARRWRKSPWKQAAVAAAREKARAQYESMAGVRGSTNLAGAIAIVVDDGIATGMTISVAARALRSRDPAQVWICAPVAPADLEVYLQRWCDRTVILATPEEFSSVSRFYAEFPQVSLEEAIAILQEF</sequence>
<evidence type="ECO:0000313" key="3">
    <source>
        <dbReference type="Proteomes" id="UP000500857"/>
    </source>
</evidence>
<name>A0A6H1U5J0_9CYAN</name>
<dbReference type="InterPro" id="IPR000836">
    <property type="entry name" value="PRTase_dom"/>
</dbReference>
<dbReference type="InterPro" id="IPR029057">
    <property type="entry name" value="PRTase-like"/>
</dbReference>
<dbReference type="KEGG" id="oxy:HCG48_06885"/>
<evidence type="ECO:0000259" key="1">
    <source>
        <dbReference type="Pfam" id="PF00156"/>
    </source>
</evidence>
<proteinExistence type="predicted"/>
<dbReference type="Gene3D" id="3.30.1310.20">
    <property type="entry name" value="PRTase-like"/>
    <property type="match status" value="1"/>
</dbReference>
<dbReference type="Proteomes" id="UP000500857">
    <property type="component" value="Chromosome"/>
</dbReference>
<organism evidence="2 3">
    <name type="scientific">Oxynema aestuarii AP17</name>
    <dbReference type="NCBI Taxonomy" id="2064643"/>
    <lineage>
        <taxon>Bacteria</taxon>
        <taxon>Bacillati</taxon>
        <taxon>Cyanobacteriota</taxon>
        <taxon>Cyanophyceae</taxon>
        <taxon>Oscillatoriophycideae</taxon>
        <taxon>Oscillatoriales</taxon>
        <taxon>Oscillatoriaceae</taxon>
        <taxon>Oxynema</taxon>
        <taxon>Oxynema aestuarii</taxon>
    </lineage>
</organism>
<keyword evidence="3" id="KW-1185">Reference proteome</keyword>
<evidence type="ECO:0000313" key="2">
    <source>
        <dbReference type="EMBL" id="QIZ73637.1"/>
    </source>
</evidence>
<keyword evidence="2" id="KW-0808">Transferase</keyword>
<protein>
    <submittedName>
        <fullName evidence="2">Phosphoribosyltransferase</fullName>
    </submittedName>
</protein>
<dbReference type="GO" id="GO:0016757">
    <property type="term" value="F:glycosyltransferase activity"/>
    <property type="evidence" value="ECO:0007669"/>
    <property type="project" value="UniProtKB-KW"/>
</dbReference>
<feature type="domain" description="Phosphoribosyltransferase" evidence="1">
    <location>
        <begin position="18"/>
        <end position="173"/>
    </location>
</feature>
<reference evidence="2 3" key="1">
    <citation type="submission" date="2020-04" db="EMBL/GenBank/DDBJ databases">
        <authorList>
            <person name="Basu S."/>
            <person name="Maruthanayagam V."/>
            <person name="Chakraborty S."/>
            <person name="Pramanik A."/>
            <person name="Mukherjee J."/>
            <person name="Brink B."/>
        </authorList>
    </citation>
    <scope>NUCLEOTIDE SEQUENCE [LARGE SCALE GENOMIC DNA]</scope>
    <source>
        <strain evidence="2 3">AP17</strain>
    </source>
</reference>
<dbReference type="Pfam" id="PF00156">
    <property type="entry name" value="Pribosyltran"/>
    <property type="match status" value="1"/>
</dbReference>
<keyword evidence="2" id="KW-0328">Glycosyltransferase</keyword>
<gene>
    <name evidence="2" type="ORF">HCG48_06885</name>
</gene>
<dbReference type="AlphaFoldDB" id="A0A6H1U5J0"/>